<dbReference type="InterPro" id="IPR038157">
    <property type="entry name" value="FeoA_core_dom"/>
</dbReference>
<dbReference type="Pfam" id="PF04023">
    <property type="entry name" value="FeoA"/>
    <property type="match status" value="1"/>
</dbReference>
<dbReference type="PANTHER" id="PTHR42954:SF2">
    <property type="entry name" value="FE(2+) TRANSPORT PROTEIN A"/>
    <property type="match status" value="1"/>
</dbReference>
<dbReference type="SUPFAM" id="SSF50037">
    <property type="entry name" value="C-terminal domain of transcriptional repressors"/>
    <property type="match status" value="1"/>
</dbReference>
<keyword evidence="4" id="KW-1185">Reference proteome</keyword>
<dbReference type="InterPro" id="IPR008988">
    <property type="entry name" value="Transcriptional_repressor_C"/>
</dbReference>
<dbReference type="InterPro" id="IPR007167">
    <property type="entry name" value="Fe-transptr_FeoA-like"/>
</dbReference>
<protein>
    <submittedName>
        <fullName evidence="3">Ferrous iron transport protein A</fullName>
    </submittedName>
</protein>
<dbReference type="EMBL" id="CP098242">
    <property type="protein sequence ID" value="WAW09172.1"/>
    <property type="molecule type" value="Genomic_DNA"/>
</dbReference>
<evidence type="ECO:0000256" key="1">
    <source>
        <dbReference type="ARBA" id="ARBA00023004"/>
    </source>
</evidence>
<evidence type="ECO:0000313" key="4">
    <source>
        <dbReference type="Proteomes" id="UP001156215"/>
    </source>
</evidence>
<sequence length="97" mass="10646">MTLKPDAQLQKICNLAQLKKGDSATIMGLADADIERPEYIRARLMELGFSQGEKIAIIAESFPGRDPMAVRIGGSTFALRRLEASMIYVSQDTLSNT</sequence>
<proteinExistence type="predicted"/>
<keyword evidence="1" id="KW-0408">Iron</keyword>
<dbReference type="AlphaFoldDB" id="A0A9E9LX92"/>
<gene>
    <name evidence="3" type="ORF">NB640_07740</name>
</gene>
<accession>A0A9E9LX92</accession>
<evidence type="ECO:0000259" key="2">
    <source>
        <dbReference type="SMART" id="SM00899"/>
    </source>
</evidence>
<feature type="domain" description="Ferrous iron transporter FeoA-like" evidence="2">
    <location>
        <begin position="13"/>
        <end position="91"/>
    </location>
</feature>
<dbReference type="Proteomes" id="UP001156215">
    <property type="component" value="Chromosome"/>
</dbReference>
<name>A0A9E9LX92_9BURK</name>
<dbReference type="InterPro" id="IPR052713">
    <property type="entry name" value="FeoA"/>
</dbReference>
<reference evidence="3" key="1">
    <citation type="journal article" date="2022" name="Front. Microbiol.">
        <title>New perspectives on an old grouping: The genomic and phenotypic variability of Oxalobacter formigenes and the implications for calcium oxalate stone prevention.</title>
        <authorList>
            <person name="Chmiel J.A."/>
            <person name="Carr C."/>
            <person name="Stuivenberg G.A."/>
            <person name="Venema R."/>
            <person name="Chanyi R.M."/>
            <person name="Al K.F."/>
            <person name="Giguere D."/>
            <person name="Say H."/>
            <person name="Akouris P.P."/>
            <person name="Dominguez Romero S.A."/>
            <person name="Kwong A."/>
            <person name="Tai V."/>
            <person name="Koval S.F."/>
            <person name="Razvi H."/>
            <person name="Bjazevic J."/>
            <person name="Burton J.P."/>
        </authorList>
    </citation>
    <scope>NUCLEOTIDE SEQUENCE</scope>
    <source>
        <strain evidence="3">WoOx3</strain>
    </source>
</reference>
<evidence type="ECO:0000313" key="3">
    <source>
        <dbReference type="EMBL" id="WAW09172.1"/>
    </source>
</evidence>
<dbReference type="SMART" id="SM00899">
    <property type="entry name" value="FeoA"/>
    <property type="match status" value="1"/>
</dbReference>
<organism evidence="3 4">
    <name type="scientific">Oxalobacter vibrioformis</name>
    <dbReference type="NCBI Taxonomy" id="933080"/>
    <lineage>
        <taxon>Bacteria</taxon>
        <taxon>Pseudomonadati</taxon>
        <taxon>Pseudomonadota</taxon>
        <taxon>Betaproteobacteria</taxon>
        <taxon>Burkholderiales</taxon>
        <taxon>Oxalobacteraceae</taxon>
        <taxon>Oxalobacter</taxon>
    </lineage>
</organism>
<dbReference type="KEGG" id="ovb:NB640_07740"/>
<dbReference type="RefSeq" id="WP_269308166.1">
    <property type="nucleotide sequence ID" value="NZ_CP098242.1"/>
</dbReference>
<dbReference type="PANTHER" id="PTHR42954">
    <property type="entry name" value="FE(2+) TRANSPORT PROTEIN A"/>
    <property type="match status" value="1"/>
</dbReference>
<dbReference type="Gene3D" id="2.30.30.90">
    <property type="match status" value="1"/>
</dbReference>
<dbReference type="GO" id="GO:0046914">
    <property type="term" value="F:transition metal ion binding"/>
    <property type="evidence" value="ECO:0007669"/>
    <property type="project" value="InterPro"/>
</dbReference>